<dbReference type="Proteomes" id="UP001596180">
    <property type="component" value="Unassembled WGS sequence"/>
</dbReference>
<evidence type="ECO:0000313" key="2">
    <source>
        <dbReference type="Proteomes" id="UP001596180"/>
    </source>
</evidence>
<name>A0ABW1E3N5_9ACTN</name>
<protein>
    <submittedName>
        <fullName evidence="1">Uncharacterized protein</fullName>
    </submittedName>
</protein>
<keyword evidence="2" id="KW-1185">Reference proteome</keyword>
<organism evidence="1 2">
    <name type="scientific">Streptomyces chlorus</name>
    <dbReference type="NCBI Taxonomy" id="887452"/>
    <lineage>
        <taxon>Bacteria</taxon>
        <taxon>Bacillati</taxon>
        <taxon>Actinomycetota</taxon>
        <taxon>Actinomycetes</taxon>
        <taxon>Kitasatosporales</taxon>
        <taxon>Streptomycetaceae</taxon>
        <taxon>Streptomyces</taxon>
    </lineage>
</organism>
<sequence length="135" mass="14910">MASATILHLNLIVAVADIPLSGVSLRAAVAGRETMLEYGMMRHRDEDTRARAERSVARRTPELGEGEKIVCRTSGGRLLAEGLSHGWRPGTVHLTDRRLIVLRDEPREILWGTGLDAVTAPATAPRRKKWPPERS</sequence>
<dbReference type="EMBL" id="JBHSOA010000053">
    <property type="protein sequence ID" value="MFC5854886.1"/>
    <property type="molecule type" value="Genomic_DNA"/>
</dbReference>
<reference evidence="2" key="1">
    <citation type="journal article" date="2019" name="Int. J. Syst. Evol. Microbiol.">
        <title>The Global Catalogue of Microorganisms (GCM) 10K type strain sequencing project: providing services to taxonomists for standard genome sequencing and annotation.</title>
        <authorList>
            <consortium name="The Broad Institute Genomics Platform"/>
            <consortium name="The Broad Institute Genome Sequencing Center for Infectious Disease"/>
            <person name="Wu L."/>
            <person name="Ma J."/>
        </authorList>
    </citation>
    <scope>NUCLEOTIDE SEQUENCE [LARGE SCALE GENOMIC DNA]</scope>
    <source>
        <strain evidence="2">JCM 10411</strain>
    </source>
</reference>
<evidence type="ECO:0000313" key="1">
    <source>
        <dbReference type="EMBL" id="MFC5854886.1"/>
    </source>
</evidence>
<dbReference type="RefSeq" id="WP_381366902.1">
    <property type="nucleotide sequence ID" value="NZ_JBHSOA010000053.1"/>
</dbReference>
<comment type="caution">
    <text evidence="1">The sequence shown here is derived from an EMBL/GenBank/DDBJ whole genome shotgun (WGS) entry which is preliminary data.</text>
</comment>
<gene>
    <name evidence="1" type="ORF">ACFPZI_24775</name>
</gene>
<proteinExistence type="predicted"/>
<accession>A0ABW1E3N5</accession>